<dbReference type="AlphaFoldDB" id="A0A178XPP3"/>
<evidence type="ECO:0000256" key="2">
    <source>
        <dbReference type="SAM" id="SignalP"/>
    </source>
</evidence>
<reference evidence="3 4" key="1">
    <citation type="journal article" date="2016" name="Int. J. Syst. Evol. Microbiol.">
        <title>Ensifer glycinis sp. nov., an novel rhizobial species associated with Glycine spp.</title>
        <authorList>
            <person name="Yan H."/>
            <person name="Yan J."/>
            <person name="Sui X.H."/>
            <person name="Wang E.T."/>
            <person name="Chen W.X."/>
            <person name="Zhang X.X."/>
            <person name="Chen W.F."/>
        </authorList>
    </citation>
    <scope>NUCLEOTIDE SEQUENCE [LARGE SCALE GENOMIC DNA]</scope>
    <source>
        <strain evidence="3 4">CCBAU 23380</strain>
    </source>
</reference>
<sequence length="238" mass="25473">MKGILIKSALALSLGVPFGPAFAQTEQPAQGQSTECPAGTECPQGGAAQGQQPDAQGGAAQQDGEATGKGQQDQTTGEQPETEQGGTEQQQQPKADTQQQQQQGETKQQGTETETEQQPAQDQTEQQPSQEGGEQQQDQGQSQQTQEGQASGDVNVTVEQKTEITQIIKEEKVEPIDVDFDVSVGVAVPETVKVKLRPLPPRIIKIVPRYEGYLFFILADGRIVIVEPSSLKIVVILA</sequence>
<dbReference type="Proteomes" id="UP000094025">
    <property type="component" value="Unassembled WGS sequence"/>
</dbReference>
<comment type="caution">
    <text evidence="3">The sequence shown here is derived from an EMBL/GenBank/DDBJ whole genome shotgun (WGS) entry which is preliminary data.</text>
</comment>
<name>A0A178XPP3_9HYPH</name>
<accession>A0A178XPP3</accession>
<feature type="compositionally biased region" description="Low complexity" evidence="1">
    <location>
        <begin position="43"/>
        <end position="149"/>
    </location>
</feature>
<dbReference type="Pfam" id="PF06823">
    <property type="entry name" value="DUF1236"/>
    <property type="match status" value="1"/>
</dbReference>
<protein>
    <recommendedName>
        <fullName evidence="5">DUF1236 domain-containing protein</fullName>
    </recommendedName>
</protein>
<dbReference type="EMBL" id="LPUX01000064">
    <property type="protein sequence ID" value="OAP36525.1"/>
    <property type="molecule type" value="Genomic_DNA"/>
</dbReference>
<feature type="chain" id="PRO_5008097102" description="DUF1236 domain-containing protein" evidence="2">
    <location>
        <begin position="24"/>
        <end position="238"/>
    </location>
</feature>
<evidence type="ECO:0000256" key="1">
    <source>
        <dbReference type="SAM" id="MobiDB-lite"/>
    </source>
</evidence>
<dbReference type="InterPro" id="IPR009642">
    <property type="entry name" value="DUF1236"/>
</dbReference>
<dbReference type="RefSeq" id="WP_064243750.1">
    <property type="nucleotide sequence ID" value="NZ_LPUX01000064.1"/>
</dbReference>
<organism evidence="3 4">
    <name type="scientific">Sinorhizobium glycinis</name>
    <dbReference type="NCBI Taxonomy" id="1472378"/>
    <lineage>
        <taxon>Bacteria</taxon>
        <taxon>Pseudomonadati</taxon>
        <taxon>Pseudomonadota</taxon>
        <taxon>Alphaproteobacteria</taxon>
        <taxon>Hyphomicrobiales</taxon>
        <taxon>Rhizobiaceae</taxon>
        <taxon>Sinorhizobium/Ensifer group</taxon>
        <taxon>Sinorhizobium</taxon>
    </lineage>
</organism>
<feature type="compositionally biased region" description="Polar residues" evidence="1">
    <location>
        <begin position="24"/>
        <end position="35"/>
    </location>
</feature>
<keyword evidence="4" id="KW-1185">Reference proteome</keyword>
<dbReference type="OrthoDB" id="102964at2"/>
<feature type="signal peptide" evidence="2">
    <location>
        <begin position="1"/>
        <end position="23"/>
    </location>
</feature>
<evidence type="ECO:0000313" key="4">
    <source>
        <dbReference type="Proteomes" id="UP000094025"/>
    </source>
</evidence>
<dbReference type="STRING" id="1472378.AU381_18670"/>
<evidence type="ECO:0000313" key="3">
    <source>
        <dbReference type="EMBL" id="OAP36525.1"/>
    </source>
</evidence>
<gene>
    <name evidence="3" type="ORF">AU381_18670</name>
</gene>
<feature type="region of interest" description="Disordered" evidence="1">
    <location>
        <begin position="21"/>
        <end position="156"/>
    </location>
</feature>
<evidence type="ECO:0008006" key="5">
    <source>
        <dbReference type="Google" id="ProtNLM"/>
    </source>
</evidence>
<keyword evidence="2" id="KW-0732">Signal</keyword>
<proteinExistence type="predicted"/>